<dbReference type="Proteomes" id="UP000004221">
    <property type="component" value="Unassembled WGS sequence"/>
</dbReference>
<keyword evidence="2" id="KW-1185">Reference proteome</keyword>
<reference evidence="1 2" key="1">
    <citation type="journal article" date="2012" name="ISME J.">
        <title>Nitrification expanded: discovery, physiology and genomics of a nitrite-oxidizing bacterium from the phylum Chloroflexi.</title>
        <authorList>
            <person name="Sorokin D.Y."/>
            <person name="Lucker S."/>
            <person name="Vejmelkova D."/>
            <person name="Kostrikina N.A."/>
            <person name="Kleerebezem R."/>
            <person name="Rijpstra W.I."/>
            <person name="Damste J.S."/>
            <person name="Le Paslier D."/>
            <person name="Muyzer G."/>
            <person name="Wagner M."/>
            <person name="van Loosdrecht M.C."/>
            <person name="Daims H."/>
        </authorList>
    </citation>
    <scope>NUCLEOTIDE SEQUENCE [LARGE SCALE GENOMIC DNA]</scope>
    <source>
        <strain evidence="2">none</strain>
    </source>
</reference>
<accession>I4ECT9</accession>
<comment type="caution">
    <text evidence="1">The sequence shown here is derived from an EMBL/GenBank/DDBJ whole genome shotgun (WGS) entry which is preliminary data.</text>
</comment>
<name>I4ECT9_9BACT</name>
<evidence type="ECO:0000313" key="2">
    <source>
        <dbReference type="Proteomes" id="UP000004221"/>
    </source>
</evidence>
<protein>
    <submittedName>
        <fullName evidence="1">Uncharacterized protein</fullName>
    </submittedName>
</protein>
<proteinExistence type="predicted"/>
<dbReference type="AlphaFoldDB" id="I4ECT9"/>
<gene>
    <name evidence="1" type="ORF">NITHO_1230002</name>
</gene>
<dbReference type="EMBL" id="CAGS01000028">
    <property type="protein sequence ID" value="CCF82501.1"/>
    <property type="molecule type" value="Genomic_DNA"/>
</dbReference>
<organism evidence="1 2">
    <name type="scientific">Nitrolancea hollandica Lb</name>
    <dbReference type="NCBI Taxonomy" id="1129897"/>
    <lineage>
        <taxon>Bacteria</taxon>
        <taxon>Pseudomonadati</taxon>
        <taxon>Thermomicrobiota</taxon>
        <taxon>Thermomicrobia</taxon>
        <taxon>Sphaerobacterales</taxon>
        <taxon>Sphaerobacterineae</taxon>
        <taxon>Sphaerobacteraceae</taxon>
        <taxon>Nitrolancea</taxon>
    </lineage>
</organism>
<sequence>MGVAVADVETALFGLVPSSVPHHSESSAVAFWATLTGKSVVPEHHQPEVSFVRYGRASGITRAFHVRGCLWCRL</sequence>
<evidence type="ECO:0000313" key="1">
    <source>
        <dbReference type="EMBL" id="CCF82501.1"/>
    </source>
</evidence>